<dbReference type="Pfam" id="PF08376">
    <property type="entry name" value="NIT"/>
    <property type="match status" value="1"/>
</dbReference>
<dbReference type="EMBL" id="JAUKVY010000007">
    <property type="protein sequence ID" value="MDO1533054.1"/>
    <property type="molecule type" value="Genomic_DNA"/>
</dbReference>
<dbReference type="PROSITE" id="PS50921">
    <property type="entry name" value="ANTAR"/>
    <property type="match status" value="1"/>
</dbReference>
<accession>A0ABT8S2A5</accession>
<evidence type="ECO:0000259" key="2">
    <source>
        <dbReference type="PROSITE" id="PS50921"/>
    </source>
</evidence>
<dbReference type="PROSITE" id="PS50906">
    <property type="entry name" value="NIT"/>
    <property type="match status" value="1"/>
</dbReference>
<feature type="domain" description="ANTAR" evidence="2">
    <location>
        <begin position="350"/>
        <end position="411"/>
    </location>
</feature>
<protein>
    <submittedName>
        <fullName evidence="3">Nitrate- and nitrite sensing domain-containing protein</fullName>
    </submittedName>
</protein>
<dbReference type="SUPFAM" id="SSF52172">
    <property type="entry name" value="CheY-like"/>
    <property type="match status" value="1"/>
</dbReference>
<reference evidence="3" key="1">
    <citation type="submission" date="2023-06" db="EMBL/GenBank/DDBJ databases">
        <authorList>
            <person name="Jiang Y."/>
            <person name="Liu Q."/>
        </authorList>
    </citation>
    <scope>NUCLEOTIDE SEQUENCE</scope>
    <source>
        <strain evidence="3">CGMCC 1.12090</strain>
    </source>
</reference>
<proteinExistence type="predicted"/>
<feature type="domain" description="NIT" evidence="1">
    <location>
        <begin position="30"/>
        <end position="285"/>
    </location>
</feature>
<comment type="caution">
    <text evidence="3">The sequence shown here is derived from an EMBL/GenBank/DDBJ whole genome shotgun (WGS) entry which is preliminary data.</text>
</comment>
<keyword evidence="4" id="KW-1185">Reference proteome</keyword>
<dbReference type="RefSeq" id="WP_301808744.1">
    <property type="nucleotide sequence ID" value="NZ_JAUJZH010000007.1"/>
</dbReference>
<name>A0ABT8S2A5_9BURK</name>
<dbReference type="InterPro" id="IPR005561">
    <property type="entry name" value="ANTAR"/>
</dbReference>
<dbReference type="InterPro" id="IPR010910">
    <property type="entry name" value="Nitrate/nitrite_sensing_bac"/>
</dbReference>
<organism evidence="3 4">
    <name type="scientific">Variovorax ginsengisoli</name>
    <dbReference type="NCBI Taxonomy" id="363844"/>
    <lineage>
        <taxon>Bacteria</taxon>
        <taxon>Pseudomonadati</taxon>
        <taxon>Pseudomonadota</taxon>
        <taxon>Betaproteobacteria</taxon>
        <taxon>Burkholderiales</taxon>
        <taxon>Comamonadaceae</taxon>
        <taxon>Variovorax</taxon>
    </lineage>
</organism>
<dbReference type="Proteomes" id="UP001169027">
    <property type="component" value="Unassembled WGS sequence"/>
</dbReference>
<dbReference type="Gene3D" id="1.10.10.10">
    <property type="entry name" value="Winged helix-like DNA-binding domain superfamily/Winged helix DNA-binding domain"/>
    <property type="match status" value="1"/>
</dbReference>
<evidence type="ECO:0000313" key="4">
    <source>
        <dbReference type="Proteomes" id="UP001169027"/>
    </source>
</evidence>
<dbReference type="InterPro" id="IPR036388">
    <property type="entry name" value="WH-like_DNA-bd_sf"/>
</dbReference>
<dbReference type="InterPro" id="IPR011006">
    <property type="entry name" value="CheY-like_superfamily"/>
</dbReference>
<dbReference type="SMART" id="SM01012">
    <property type="entry name" value="ANTAR"/>
    <property type="match status" value="1"/>
</dbReference>
<evidence type="ECO:0000259" key="1">
    <source>
        <dbReference type="PROSITE" id="PS50906"/>
    </source>
</evidence>
<dbReference type="Pfam" id="PF03861">
    <property type="entry name" value="ANTAR"/>
    <property type="match status" value="1"/>
</dbReference>
<sequence length="423" mass="46062">MKSGLSFLVGALRCEIDELEQLARTSELVATIGRLVHALQRERGISNVLLASRGQRFVAQRDAQIAECLRQEQAVRLAFDQLDAADGRIGNGARLFSRIAWVLPGMDALSGLRQRIGALEIDAAQSTAAFGKLIAGLIAVVFEAADGATDPEISRLLVALFNFMQGKEFAGQERACGAAAFASGRNDGARQQQWLHLIASQEHCFELFADFAAPGLAEVWGSVQAAAQLAELERLRRIACAAPAGVALDSELSQAWFDCCTRRIDAMQAVEERLAADLRRLCLHKTTQARSELQAHQALLASLQGGNGTETADFFLDAPAAPDAPAGGAPYGRQLERSILDMVQEQSRRLQAMGDELDTVRAALNERKLVERAKGLLMAHRRIREEEAHKMLRQTAMNQGRRLVEVAESVLAMAEYLPVDKAP</sequence>
<gene>
    <name evidence="3" type="ORF">Q2T77_12210</name>
</gene>
<evidence type="ECO:0000313" key="3">
    <source>
        <dbReference type="EMBL" id="MDO1533054.1"/>
    </source>
</evidence>
<dbReference type="InterPro" id="IPR013587">
    <property type="entry name" value="Nitrate/nitrite_sensing"/>
</dbReference>